<dbReference type="AlphaFoldDB" id="A0A914DSB3"/>
<feature type="domain" description="EGF-like" evidence="5">
    <location>
        <begin position="33"/>
        <end position="72"/>
    </location>
</feature>
<dbReference type="SUPFAM" id="SSF57196">
    <property type="entry name" value="EGF/Laminin"/>
    <property type="match status" value="1"/>
</dbReference>
<evidence type="ECO:0000313" key="6">
    <source>
        <dbReference type="Proteomes" id="UP000887540"/>
    </source>
</evidence>
<dbReference type="SMART" id="SM00179">
    <property type="entry name" value="EGF_CA"/>
    <property type="match status" value="3"/>
</dbReference>
<dbReference type="PROSITE" id="PS00010">
    <property type="entry name" value="ASX_HYDROXYL"/>
    <property type="match status" value="2"/>
</dbReference>
<comment type="caution">
    <text evidence="4">Lacks conserved residue(s) required for the propagation of feature annotation.</text>
</comment>
<dbReference type="InterPro" id="IPR050751">
    <property type="entry name" value="ECM_structural_protein"/>
</dbReference>
<dbReference type="CDD" id="cd00054">
    <property type="entry name" value="EGF_CA"/>
    <property type="match status" value="2"/>
</dbReference>
<evidence type="ECO:0000256" key="1">
    <source>
        <dbReference type="ARBA" id="ARBA00022536"/>
    </source>
</evidence>
<sequence>MDNDVSYECLCKEGYIDMSVAPAVRPGVKCRRLVNECRVPLQNDCDQNAYCIDKPIGFTCRCQEGFTDISDLGAKRPGRKCRKLINECAIGMANCDPVAICTDTIDGFSCRCPPGFLDVSGDPIGNPGRICAQLISDCDEASCNSNFSRCTETVSGTVCKCLPGYIDLDPENPGRKCKKSQGSDPCQDYTLHDCDKVAECFSEQPGYFQCKCPDGFVDVSPDPRKFPGRKCQKGAEAIRFLGFSTVPRNLQSLLSTHTTARPVISFVPEKRKQKEKVFLRWDRGSDARFPPVLLFKKDRSRSLRTFKLD</sequence>
<proteinExistence type="predicted"/>
<dbReference type="PANTHER" id="PTHR24034:SF89">
    <property type="entry name" value="COMPLEMENT COMPONENT C1Q RECEPTOR"/>
    <property type="match status" value="1"/>
</dbReference>
<keyword evidence="2" id="KW-0677">Repeat</keyword>
<dbReference type="PANTHER" id="PTHR24034">
    <property type="entry name" value="EGF-LIKE DOMAIN-CONTAINING PROTEIN"/>
    <property type="match status" value="1"/>
</dbReference>
<dbReference type="Gene3D" id="2.10.25.10">
    <property type="entry name" value="Laminin"/>
    <property type="match status" value="3"/>
</dbReference>
<feature type="domain" description="EGF-like" evidence="5">
    <location>
        <begin position="84"/>
        <end position="122"/>
    </location>
</feature>
<dbReference type="SMART" id="SM00181">
    <property type="entry name" value="EGF"/>
    <property type="match status" value="4"/>
</dbReference>
<evidence type="ECO:0000256" key="4">
    <source>
        <dbReference type="PROSITE-ProRule" id="PRU00076"/>
    </source>
</evidence>
<dbReference type="Pfam" id="PF00008">
    <property type="entry name" value="EGF"/>
    <property type="match status" value="1"/>
</dbReference>
<keyword evidence="1 4" id="KW-0245">EGF-like domain</keyword>
<keyword evidence="3" id="KW-1015">Disulfide bond</keyword>
<evidence type="ECO:0000259" key="5">
    <source>
        <dbReference type="PROSITE" id="PS50026"/>
    </source>
</evidence>
<protein>
    <submittedName>
        <fullName evidence="7">EGF-like domain-containing protein</fullName>
    </submittedName>
</protein>
<dbReference type="GO" id="GO:0005509">
    <property type="term" value="F:calcium ion binding"/>
    <property type="evidence" value="ECO:0007669"/>
    <property type="project" value="InterPro"/>
</dbReference>
<evidence type="ECO:0000256" key="3">
    <source>
        <dbReference type="ARBA" id="ARBA00023157"/>
    </source>
</evidence>
<dbReference type="Proteomes" id="UP000887540">
    <property type="component" value="Unplaced"/>
</dbReference>
<accession>A0A914DSB3</accession>
<dbReference type="SUPFAM" id="SSF57184">
    <property type="entry name" value="Growth factor receptor domain"/>
    <property type="match status" value="1"/>
</dbReference>
<organism evidence="6 7">
    <name type="scientific">Acrobeloides nanus</name>
    <dbReference type="NCBI Taxonomy" id="290746"/>
    <lineage>
        <taxon>Eukaryota</taxon>
        <taxon>Metazoa</taxon>
        <taxon>Ecdysozoa</taxon>
        <taxon>Nematoda</taxon>
        <taxon>Chromadorea</taxon>
        <taxon>Rhabditida</taxon>
        <taxon>Tylenchina</taxon>
        <taxon>Cephalobomorpha</taxon>
        <taxon>Cephaloboidea</taxon>
        <taxon>Cephalobidae</taxon>
        <taxon>Acrobeloides</taxon>
    </lineage>
</organism>
<evidence type="ECO:0000256" key="2">
    <source>
        <dbReference type="ARBA" id="ARBA00022737"/>
    </source>
</evidence>
<dbReference type="PROSITE" id="PS50026">
    <property type="entry name" value="EGF_3"/>
    <property type="match status" value="2"/>
</dbReference>
<name>A0A914DSB3_9BILA</name>
<dbReference type="InterPro" id="IPR049883">
    <property type="entry name" value="NOTCH1_EGF-like"/>
</dbReference>
<dbReference type="Pfam" id="PF07645">
    <property type="entry name" value="EGF_CA"/>
    <property type="match status" value="2"/>
</dbReference>
<reference evidence="7" key="1">
    <citation type="submission" date="2022-11" db="UniProtKB">
        <authorList>
            <consortium name="WormBaseParasite"/>
        </authorList>
    </citation>
    <scope>IDENTIFICATION</scope>
</reference>
<dbReference type="InterPro" id="IPR009030">
    <property type="entry name" value="Growth_fac_rcpt_cys_sf"/>
</dbReference>
<dbReference type="InterPro" id="IPR000152">
    <property type="entry name" value="EGF-type_Asp/Asn_hydroxyl_site"/>
</dbReference>
<dbReference type="InterPro" id="IPR000742">
    <property type="entry name" value="EGF"/>
</dbReference>
<evidence type="ECO:0000313" key="7">
    <source>
        <dbReference type="WBParaSite" id="ACRNAN_scaffold3710.g24618.t2"/>
    </source>
</evidence>
<dbReference type="InterPro" id="IPR001881">
    <property type="entry name" value="EGF-like_Ca-bd_dom"/>
</dbReference>
<dbReference type="WBParaSite" id="ACRNAN_scaffold3710.g24618.t2">
    <property type="protein sequence ID" value="ACRNAN_scaffold3710.g24618.t2"/>
    <property type="gene ID" value="ACRNAN_scaffold3710.g24618"/>
</dbReference>
<keyword evidence="6" id="KW-1185">Reference proteome</keyword>